<feature type="domain" description="Cullin neddylation" evidence="1">
    <location>
        <begin position="102"/>
        <end position="167"/>
    </location>
</feature>
<dbReference type="SMART" id="SM00884">
    <property type="entry name" value="Cullin_Nedd8"/>
    <property type="match status" value="1"/>
</dbReference>
<name>A0AA35W929_GEOBA</name>
<dbReference type="InterPro" id="IPR019559">
    <property type="entry name" value="Cullin_neddylation_domain"/>
</dbReference>
<dbReference type="PANTHER" id="PTHR11932">
    <property type="entry name" value="CULLIN"/>
    <property type="match status" value="1"/>
</dbReference>
<dbReference type="Gene3D" id="3.30.230.130">
    <property type="entry name" value="Cullin, Chain C, Domain 2"/>
    <property type="match status" value="1"/>
</dbReference>
<organism evidence="2 3">
    <name type="scientific">Geodia barretti</name>
    <name type="common">Barrett's horny sponge</name>
    <dbReference type="NCBI Taxonomy" id="519541"/>
    <lineage>
        <taxon>Eukaryota</taxon>
        <taxon>Metazoa</taxon>
        <taxon>Porifera</taxon>
        <taxon>Demospongiae</taxon>
        <taxon>Heteroscleromorpha</taxon>
        <taxon>Tetractinellida</taxon>
        <taxon>Astrophorina</taxon>
        <taxon>Geodiidae</taxon>
        <taxon>Geodia</taxon>
    </lineage>
</organism>
<dbReference type="InterPro" id="IPR036390">
    <property type="entry name" value="WH_DNA-bd_sf"/>
</dbReference>
<dbReference type="InterPro" id="IPR036388">
    <property type="entry name" value="WH-like_DNA-bd_sf"/>
</dbReference>
<dbReference type="Pfam" id="PF10557">
    <property type="entry name" value="Cullin_Nedd8"/>
    <property type="match status" value="1"/>
</dbReference>
<dbReference type="EMBL" id="CASHTH010000529">
    <property type="protein sequence ID" value="CAI8003655.1"/>
    <property type="molecule type" value="Genomic_DNA"/>
</dbReference>
<keyword evidence="3" id="KW-1185">Reference proteome</keyword>
<evidence type="ECO:0000313" key="3">
    <source>
        <dbReference type="Proteomes" id="UP001174909"/>
    </source>
</evidence>
<reference evidence="2" key="1">
    <citation type="submission" date="2023-03" db="EMBL/GenBank/DDBJ databases">
        <authorList>
            <person name="Steffen K."/>
            <person name="Cardenas P."/>
        </authorList>
    </citation>
    <scope>NUCLEOTIDE SEQUENCE</scope>
</reference>
<sequence>MCGYASFINFRTSRNRRISLCHEYLFLLSDDGELRRTLQSLSLGKQGTGGRVLIKTPKGKDVNDSDEFVYNKEFRHRMCRIKINQVQLKETHEENTATNERVFQDRQYQVDAAIVRIMKMRRTLPHNLLVSECISQLRFHVRPSDLKKRIESLIDRDYIRRSKDNSSIYDYIA</sequence>
<dbReference type="InterPro" id="IPR045093">
    <property type="entry name" value="Cullin"/>
</dbReference>
<dbReference type="AlphaFoldDB" id="A0AA35W929"/>
<dbReference type="SUPFAM" id="SSF75632">
    <property type="entry name" value="Cullin homology domain"/>
    <property type="match status" value="1"/>
</dbReference>
<dbReference type="InterPro" id="IPR016157">
    <property type="entry name" value="Cullin_CS"/>
</dbReference>
<evidence type="ECO:0000259" key="1">
    <source>
        <dbReference type="SMART" id="SM00884"/>
    </source>
</evidence>
<gene>
    <name evidence="2" type="ORF">GBAR_LOCUS3718</name>
</gene>
<dbReference type="Gene3D" id="1.10.10.10">
    <property type="entry name" value="Winged helix-like DNA-binding domain superfamily/Winged helix DNA-binding domain"/>
    <property type="match status" value="1"/>
</dbReference>
<dbReference type="InterPro" id="IPR036317">
    <property type="entry name" value="Cullin_homology_sf"/>
</dbReference>
<dbReference type="Proteomes" id="UP001174909">
    <property type="component" value="Unassembled WGS sequence"/>
</dbReference>
<dbReference type="GO" id="GO:0031625">
    <property type="term" value="F:ubiquitin protein ligase binding"/>
    <property type="evidence" value="ECO:0007669"/>
    <property type="project" value="InterPro"/>
</dbReference>
<dbReference type="SUPFAM" id="SSF46785">
    <property type="entry name" value="Winged helix' DNA-binding domain"/>
    <property type="match status" value="1"/>
</dbReference>
<accession>A0AA35W929</accession>
<comment type="caution">
    <text evidence="2">The sequence shown here is derived from an EMBL/GenBank/DDBJ whole genome shotgun (WGS) entry which is preliminary data.</text>
</comment>
<dbReference type="FunFam" id="1.10.10.10:FF:000050">
    <property type="entry name" value="Cullin 4B"/>
    <property type="match status" value="1"/>
</dbReference>
<proteinExistence type="predicted"/>
<dbReference type="GO" id="GO:0006511">
    <property type="term" value="P:ubiquitin-dependent protein catabolic process"/>
    <property type="evidence" value="ECO:0007669"/>
    <property type="project" value="InterPro"/>
</dbReference>
<dbReference type="PROSITE" id="PS01256">
    <property type="entry name" value="CULLIN_1"/>
    <property type="match status" value="1"/>
</dbReference>
<evidence type="ECO:0000313" key="2">
    <source>
        <dbReference type="EMBL" id="CAI8003655.1"/>
    </source>
</evidence>
<dbReference type="GO" id="GO:0031461">
    <property type="term" value="C:cullin-RING ubiquitin ligase complex"/>
    <property type="evidence" value="ECO:0007669"/>
    <property type="project" value="InterPro"/>
</dbReference>
<protein>
    <submittedName>
        <fullName evidence="2">Cullin-4A</fullName>
    </submittedName>
</protein>